<dbReference type="RefSeq" id="WP_196417655.1">
    <property type="nucleotide sequence ID" value="NZ_JADQTO010000017.1"/>
</dbReference>
<comment type="caution">
    <text evidence="1">The sequence shown here is derived from an EMBL/GenBank/DDBJ whole genome shotgun (WGS) entry which is preliminary data.</text>
</comment>
<dbReference type="AlphaFoldDB" id="A0A931CEU1"/>
<protein>
    <submittedName>
        <fullName evidence="1">Uncharacterized protein</fullName>
    </submittedName>
</protein>
<organism evidence="1 2">
    <name type="scientific">Actinoplanes aureus</name>
    <dbReference type="NCBI Taxonomy" id="2792083"/>
    <lineage>
        <taxon>Bacteria</taxon>
        <taxon>Bacillati</taxon>
        <taxon>Actinomycetota</taxon>
        <taxon>Actinomycetes</taxon>
        <taxon>Micromonosporales</taxon>
        <taxon>Micromonosporaceae</taxon>
        <taxon>Actinoplanes</taxon>
    </lineage>
</organism>
<proteinExistence type="predicted"/>
<dbReference type="Proteomes" id="UP000598146">
    <property type="component" value="Unassembled WGS sequence"/>
</dbReference>
<name>A0A931CEU1_9ACTN</name>
<evidence type="ECO:0000313" key="2">
    <source>
        <dbReference type="Proteomes" id="UP000598146"/>
    </source>
</evidence>
<accession>A0A931CEU1</accession>
<dbReference type="EMBL" id="JADQTO010000017">
    <property type="protein sequence ID" value="MBG0565883.1"/>
    <property type="molecule type" value="Genomic_DNA"/>
</dbReference>
<evidence type="ECO:0000313" key="1">
    <source>
        <dbReference type="EMBL" id="MBG0565883.1"/>
    </source>
</evidence>
<keyword evidence="2" id="KW-1185">Reference proteome</keyword>
<sequence>MRPHRLPDRRSQPLLALPALLAMMDDRDRLALAQRLLRDLPDDPPARLAAVLALLFGQRLTHRAAQMPPALLAEQIGLSVGAAAK</sequence>
<gene>
    <name evidence="1" type="ORF">I4J89_30985</name>
</gene>
<reference evidence="1" key="1">
    <citation type="submission" date="2020-11" db="EMBL/GenBank/DDBJ databases">
        <title>Isolation and identification of active actinomycetes.</title>
        <authorList>
            <person name="Sun X."/>
        </authorList>
    </citation>
    <scope>NUCLEOTIDE SEQUENCE</scope>
    <source>
        <strain evidence="1">NEAU-A11</strain>
    </source>
</reference>